<protein>
    <recommendedName>
        <fullName evidence="2">PD-(D/E)XK endonuclease-like domain-containing protein</fullName>
    </recommendedName>
</protein>
<proteinExistence type="predicted"/>
<name>X0UGK9_9ZZZZ</name>
<evidence type="ECO:0000313" key="1">
    <source>
        <dbReference type="EMBL" id="GAF99507.1"/>
    </source>
</evidence>
<accession>X0UGK9</accession>
<organism evidence="1">
    <name type="scientific">marine sediment metagenome</name>
    <dbReference type="NCBI Taxonomy" id="412755"/>
    <lineage>
        <taxon>unclassified sequences</taxon>
        <taxon>metagenomes</taxon>
        <taxon>ecological metagenomes</taxon>
    </lineage>
</organism>
<sequence length="276" mass="31172">DFAGDEDGLHLYTVDGEMADAVQEYLDYVRSTVSKEDIEQKRKIMFIEEKFDLSWLYNGIFGSNDCGVFDPETKALWVTDYKNGQGIVVEPEWNTQLLTYALGAMYTIWMQQTPTTRHAMGVHKMIETVHLTIVQPRAWHPESTVRTWTVAAMDVLHWGLHVFKPAALATEDSNALLRVGAHCKKTFCPAIAICPEQMKNAYAVAKVEFGDNKLPNPADLSALDITKVMDVADVFATWAKEVKVFAQHQMEVGVKIPGYKLVKRKADRKWISTTEA</sequence>
<comment type="caution">
    <text evidence="1">The sequence shown here is derived from an EMBL/GenBank/DDBJ whole genome shotgun (WGS) entry which is preliminary data.</text>
</comment>
<evidence type="ECO:0008006" key="2">
    <source>
        <dbReference type="Google" id="ProtNLM"/>
    </source>
</evidence>
<feature type="non-terminal residue" evidence="1">
    <location>
        <position position="1"/>
    </location>
</feature>
<feature type="non-terminal residue" evidence="1">
    <location>
        <position position="276"/>
    </location>
</feature>
<reference evidence="1" key="1">
    <citation type="journal article" date="2014" name="Front. Microbiol.">
        <title>High frequency of phylogenetically diverse reductive dehalogenase-homologous genes in deep subseafloor sedimentary metagenomes.</title>
        <authorList>
            <person name="Kawai M."/>
            <person name="Futagami T."/>
            <person name="Toyoda A."/>
            <person name="Takaki Y."/>
            <person name="Nishi S."/>
            <person name="Hori S."/>
            <person name="Arai W."/>
            <person name="Tsubouchi T."/>
            <person name="Morono Y."/>
            <person name="Uchiyama I."/>
            <person name="Ito T."/>
            <person name="Fujiyama A."/>
            <person name="Inagaki F."/>
            <person name="Takami H."/>
        </authorList>
    </citation>
    <scope>NUCLEOTIDE SEQUENCE</scope>
    <source>
        <strain evidence="1">Expedition CK06-06</strain>
    </source>
</reference>
<dbReference type="Pfam" id="PF10926">
    <property type="entry name" value="DUF2800"/>
    <property type="match status" value="1"/>
</dbReference>
<dbReference type="InterPro" id="IPR021229">
    <property type="entry name" value="DUF2800"/>
</dbReference>
<dbReference type="AlphaFoldDB" id="X0UGK9"/>
<gene>
    <name evidence="1" type="ORF">S01H1_20531</name>
</gene>
<dbReference type="EMBL" id="BARS01011249">
    <property type="protein sequence ID" value="GAF99507.1"/>
    <property type="molecule type" value="Genomic_DNA"/>
</dbReference>